<accession>A0ABQ5F4F3</accession>
<dbReference type="EMBL" id="BQNB010016998">
    <property type="protein sequence ID" value="GJT58213.1"/>
    <property type="molecule type" value="Genomic_DNA"/>
</dbReference>
<dbReference type="Proteomes" id="UP001151760">
    <property type="component" value="Unassembled WGS sequence"/>
</dbReference>
<organism evidence="1 2">
    <name type="scientific">Tanacetum coccineum</name>
    <dbReference type="NCBI Taxonomy" id="301880"/>
    <lineage>
        <taxon>Eukaryota</taxon>
        <taxon>Viridiplantae</taxon>
        <taxon>Streptophyta</taxon>
        <taxon>Embryophyta</taxon>
        <taxon>Tracheophyta</taxon>
        <taxon>Spermatophyta</taxon>
        <taxon>Magnoliopsida</taxon>
        <taxon>eudicotyledons</taxon>
        <taxon>Gunneridae</taxon>
        <taxon>Pentapetalae</taxon>
        <taxon>asterids</taxon>
        <taxon>campanulids</taxon>
        <taxon>Asterales</taxon>
        <taxon>Asteraceae</taxon>
        <taxon>Asteroideae</taxon>
        <taxon>Anthemideae</taxon>
        <taxon>Anthemidinae</taxon>
        <taxon>Tanacetum</taxon>
    </lineage>
</organism>
<protein>
    <submittedName>
        <fullName evidence="1">Uncharacterized protein</fullName>
    </submittedName>
</protein>
<reference evidence="1" key="1">
    <citation type="journal article" date="2022" name="Int. J. Mol. Sci.">
        <title>Draft Genome of Tanacetum Coccineum: Genomic Comparison of Closely Related Tanacetum-Family Plants.</title>
        <authorList>
            <person name="Yamashiro T."/>
            <person name="Shiraishi A."/>
            <person name="Nakayama K."/>
            <person name="Satake H."/>
        </authorList>
    </citation>
    <scope>NUCLEOTIDE SEQUENCE</scope>
</reference>
<evidence type="ECO:0000313" key="1">
    <source>
        <dbReference type="EMBL" id="GJT58213.1"/>
    </source>
</evidence>
<reference evidence="1" key="2">
    <citation type="submission" date="2022-01" db="EMBL/GenBank/DDBJ databases">
        <authorList>
            <person name="Yamashiro T."/>
            <person name="Shiraishi A."/>
            <person name="Satake H."/>
            <person name="Nakayama K."/>
        </authorList>
    </citation>
    <scope>NUCLEOTIDE SEQUENCE</scope>
</reference>
<keyword evidence="2" id="KW-1185">Reference proteome</keyword>
<sequence length="85" mass="9398">MLGPSNQACVDIVWKLLMLQGGSPAGIHGLFSGWYCGLADRKVTLRVSMAWAKGVTTGTLVRYETFYGRLLGEYRDDKKDVRKSG</sequence>
<evidence type="ECO:0000313" key="2">
    <source>
        <dbReference type="Proteomes" id="UP001151760"/>
    </source>
</evidence>
<proteinExistence type="predicted"/>
<comment type="caution">
    <text evidence="1">The sequence shown here is derived from an EMBL/GenBank/DDBJ whole genome shotgun (WGS) entry which is preliminary data.</text>
</comment>
<name>A0ABQ5F4F3_9ASTR</name>
<gene>
    <name evidence="1" type="ORF">Tco_0993267</name>
</gene>